<evidence type="ECO:0000313" key="2">
    <source>
        <dbReference type="Proteomes" id="UP000267166"/>
    </source>
</evidence>
<dbReference type="InterPro" id="IPR013783">
    <property type="entry name" value="Ig-like_fold"/>
</dbReference>
<accession>A0A498CU00</accession>
<sequence>MAGVRLEFAQFGHFDYFNIYRNSVSTAIENLGQPIGTSSTMYYEDLTVEPNRDYYYRAGVIRDSVENFSEEFHVKTLIEFDPPYDLVVEFKNDETNRLELNWKLDGFVDEQRYYCSETAIDPLNLPPHKAI</sequence>
<protein>
    <submittedName>
        <fullName evidence="1">Uncharacterized protein</fullName>
    </submittedName>
</protein>
<name>A0A498CU00_9GAMM</name>
<dbReference type="EMBL" id="RCHD01000042">
    <property type="protein sequence ID" value="RLL31774.1"/>
    <property type="molecule type" value="Genomic_DNA"/>
</dbReference>
<dbReference type="Proteomes" id="UP000267166">
    <property type="component" value="Unassembled WGS sequence"/>
</dbReference>
<reference evidence="1 2" key="1">
    <citation type="submission" date="2018-09" db="EMBL/GenBank/DDBJ databases">
        <title>The draft genome of Acinetobacter sp. strains.</title>
        <authorList>
            <person name="Qin J."/>
            <person name="Feng Y."/>
            <person name="Zong Z."/>
        </authorList>
    </citation>
    <scope>NUCLEOTIDE SEQUENCE [LARGE SCALE GENOMIC DNA]</scope>
    <source>
        <strain evidence="1 2">WCHAc060003</strain>
    </source>
</reference>
<dbReference type="Gene3D" id="2.60.40.10">
    <property type="entry name" value="Immunoglobulins"/>
    <property type="match status" value="1"/>
</dbReference>
<dbReference type="AlphaFoldDB" id="A0A498CU00"/>
<comment type="caution">
    <text evidence="1">The sequence shown here is derived from an EMBL/GenBank/DDBJ whole genome shotgun (WGS) entry which is preliminary data.</text>
</comment>
<organism evidence="1 2">
    <name type="scientific">Acinetobacter cumulans</name>
    <dbReference type="NCBI Taxonomy" id="2136182"/>
    <lineage>
        <taxon>Bacteria</taxon>
        <taxon>Pseudomonadati</taxon>
        <taxon>Pseudomonadota</taxon>
        <taxon>Gammaproteobacteria</taxon>
        <taxon>Moraxellales</taxon>
        <taxon>Moraxellaceae</taxon>
        <taxon>Acinetobacter</taxon>
    </lineage>
</organism>
<feature type="non-terminal residue" evidence="1">
    <location>
        <position position="131"/>
    </location>
</feature>
<gene>
    <name evidence="1" type="ORF">D9K80_14640</name>
</gene>
<proteinExistence type="predicted"/>
<evidence type="ECO:0000313" key="1">
    <source>
        <dbReference type="EMBL" id="RLL31774.1"/>
    </source>
</evidence>